<comment type="caution">
    <text evidence="7">The sequence shown here is derived from an EMBL/GenBank/DDBJ whole genome shotgun (WGS) entry which is preliminary data.</text>
</comment>
<dbReference type="InterPro" id="IPR033120">
    <property type="entry name" value="HOTDOG_ACOT"/>
</dbReference>
<dbReference type="CDD" id="cd03442">
    <property type="entry name" value="BFIT_BACH"/>
    <property type="match status" value="2"/>
</dbReference>
<evidence type="ECO:0000313" key="8">
    <source>
        <dbReference type="Proteomes" id="UP001347796"/>
    </source>
</evidence>
<keyword evidence="8" id="KW-1185">Reference proteome</keyword>
<evidence type="ECO:0000259" key="6">
    <source>
        <dbReference type="PROSITE" id="PS51770"/>
    </source>
</evidence>
<gene>
    <name evidence="7" type="ORF">SNE40_001182</name>
</gene>
<reference evidence="7 8" key="1">
    <citation type="submission" date="2024-01" db="EMBL/GenBank/DDBJ databases">
        <title>The genome of the rayed Mediterranean limpet Patella caerulea (Linnaeus, 1758).</title>
        <authorList>
            <person name="Anh-Thu Weber A."/>
            <person name="Halstead-Nussloch G."/>
        </authorList>
    </citation>
    <scope>NUCLEOTIDE SEQUENCE [LARGE SCALE GENOMIC DNA]</scope>
    <source>
        <strain evidence="7">AATW-2023a</strain>
        <tissue evidence="7">Whole specimen</tissue>
    </source>
</reference>
<feature type="compositionally biased region" description="Polar residues" evidence="5">
    <location>
        <begin position="38"/>
        <end position="71"/>
    </location>
</feature>
<evidence type="ECO:0000313" key="7">
    <source>
        <dbReference type="EMBL" id="KAK6195835.1"/>
    </source>
</evidence>
<protein>
    <recommendedName>
        <fullName evidence="6">HotDog ACOT-type domain-containing protein</fullName>
    </recommendedName>
</protein>
<dbReference type="GO" id="GO:0006637">
    <property type="term" value="P:acyl-CoA metabolic process"/>
    <property type="evidence" value="ECO:0007669"/>
    <property type="project" value="TreeGrafter"/>
</dbReference>
<feature type="domain" description="HotDog ACOT-type" evidence="6">
    <location>
        <begin position="334"/>
        <end position="446"/>
    </location>
</feature>
<keyword evidence="3" id="KW-0378">Hydrolase</keyword>
<dbReference type="InterPro" id="IPR029069">
    <property type="entry name" value="HotDog_dom_sf"/>
</dbReference>
<proteinExistence type="inferred from homology"/>
<feature type="region of interest" description="Disordered" evidence="5">
    <location>
        <begin position="1"/>
        <end position="77"/>
    </location>
</feature>
<comment type="similarity">
    <text evidence="1">Belongs to the acyl coenzyme A hydrolase family.</text>
</comment>
<evidence type="ECO:0000256" key="5">
    <source>
        <dbReference type="SAM" id="MobiDB-lite"/>
    </source>
</evidence>
<dbReference type="PANTHER" id="PTHR12655:SF0">
    <property type="entry name" value="ACYL-COENZYME A THIOESTERASE 9, MITOCHONDRIAL"/>
    <property type="match status" value="1"/>
</dbReference>
<dbReference type="GO" id="GO:0005739">
    <property type="term" value="C:mitochondrion"/>
    <property type="evidence" value="ECO:0007669"/>
    <property type="project" value="TreeGrafter"/>
</dbReference>
<evidence type="ECO:0000256" key="3">
    <source>
        <dbReference type="ARBA" id="ARBA00022801"/>
    </source>
</evidence>
<dbReference type="PANTHER" id="PTHR12655">
    <property type="entry name" value="ACYL-COA THIOESTERASE"/>
    <property type="match status" value="1"/>
</dbReference>
<dbReference type="GO" id="GO:0047617">
    <property type="term" value="F:fatty acyl-CoA hydrolase activity"/>
    <property type="evidence" value="ECO:0007669"/>
    <property type="project" value="TreeGrafter"/>
</dbReference>
<feature type="domain" description="HotDog ACOT-type" evidence="6">
    <location>
        <begin position="131"/>
        <end position="254"/>
    </location>
</feature>
<evidence type="ECO:0000256" key="4">
    <source>
        <dbReference type="ARBA" id="ARBA00022946"/>
    </source>
</evidence>
<evidence type="ECO:0000256" key="1">
    <source>
        <dbReference type="ARBA" id="ARBA00010458"/>
    </source>
</evidence>
<sequence length="470" mass="52057">MSAPIPPSQPLAEKSTTALPSKSSPKMAARVPLPKVSLSETSVTDSVSRLSLSVPTPSAESPASSVTQSEPSAAGYPQLTIQEARDTLMEMVGKHIESMLPDEDGSETGHSIFKNIPKKQDGLPVRSLKDSYREVVIPLGSNPELRIHYVNFYKGIRYGRILEDLDTFAELICYTHNRRGDSPKSPLSTVTALVDRIELGKDIISASSDLKLTGNVTWVGTTSMEVTMDVYQVVNSQWQKMINARFLMVARNPVTGGPAAVNPLKPNGPEEEEIFMKGEANKAIRQNMANKSLLKTPPDESERLIIHNLFLETIDESSSTFKIRIKPENSVWMEDAGLKNVIVCHPQQRNLYNKIFGGYLMRKALELAVANAALYCKVYPKIKVVHDICFKKPVEIGSLLFLSSQIVYTEGSLIQVKVLAEVVNQTVGNPETTNNFHFTFDCGLENMPQVKPRTYAESMLYLDGKRHCKS</sequence>
<name>A0AAN8QAW0_PATCE</name>
<dbReference type="Gene3D" id="3.10.129.10">
    <property type="entry name" value="Hotdog Thioesterase"/>
    <property type="match status" value="2"/>
</dbReference>
<keyword evidence="4" id="KW-0809">Transit peptide</keyword>
<dbReference type="Proteomes" id="UP001347796">
    <property type="component" value="Unassembled WGS sequence"/>
</dbReference>
<dbReference type="FunFam" id="3.10.129.10:FF:000012">
    <property type="entry name" value="Acyl-coenzyme A thioesterase 9, mitochondrial"/>
    <property type="match status" value="1"/>
</dbReference>
<keyword evidence="2" id="KW-0677">Repeat</keyword>
<organism evidence="7 8">
    <name type="scientific">Patella caerulea</name>
    <name type="common">Rayed Mediterranean limpet</name>
    <dbReference type="NCBI Taxonomy" id="87958"/>
    <lineage>
        <taxon>Eukaryota</taxon>
        <taxon>Metazoa</taxon>
        <taxon>Spiralia</taxon>
        <taxon>Lophotrochozoa</taxon>
        <taxon>Mollusca</taxon>
        <taxon>Gastropoda</taxon>
        <taxon>Patellogastropoda</taxon>
        <taxon>Patelloidea</taxon>
        <taxon>Patellidae</taxon>
        <taxon>Patella</taxon>
    </lineage>
</organism>
<accession>A0AAN8QAW0</accession>
<dbReference type="SUPFAM" id="SSF54637">
    <property type="entry name" value="Thioesterase/thiol ester dehydrase-isomerase"/>
    <property type="match status" value="2"/>
</dbReference>
<dbReference type="EMBL" id="JAZGQO010000001">
    <property type="protein sequence ID" value="KAK6195835.1"/>
    <property type="molecule type" value="Genomic_DNA"/>
</dbReference>
<feature type="compositionally biased region" description="Polar residues" evidence="5">
    <location>
        <begin position="14"/>
        <end position="24"/>
    </location>
</feature>
<dbReference type="AlphaFoldDB" id="A0AAN8QAW0"/>
<evidence type="ECO:0000256" key="2">
    <source>
        <dbReference type="ARBA" id="ARBA00022737"/>
    </source>
</evidence>
<dbReference type="PROSITE" id="PS51770">
    <property type="entry name" value="HOTDOG_ACOT"/>
    <property type="match status" value="2"/>
</dbReference>